<dbReference type="RefSeq" id="WP_125018295.1">
    <property type="nucleotide sequence ID" value="NZ_RQVQ01000009.1"/>
</dbReference>
<dbReference type="Proteomes" id="UP000275719">
    <property type="component" value="Unassembled WGS sequence"/>
</dbReference>
<keyword evidence="1" id="KW-0732">Signal</keyword>
<name>A0A3P3W9I1_9FLAO</name>
<gene>
    <name evidence="2" type="ORF">EG240_05520</name>
</gene>
<evidence type="ECO:0000313" key="2">
    <source>
        <dbReference type="EMBL" id="RRJ91660.1"/>
    </source>
</evidence>
<accession>A0A3P3W9I1</accession>
<reference evidence="2 3" key="1">
    <citation type="submission" date="2018-11" db="EMBL/GenBank/DDBJ databases">
        <title>Flavobacterium sp. nov., YIM 102701-2 draft genome.</title>
        <authorList>
            <person name="Li G."/>
            <person name="Jiang Y."/>
        </authorList>
    </citation>
    <scope>NUCLEOTIDE SEQUENCE [LARGE SCALE GENOMIC DNA]</scope>
    <source>
        <strain evidence="2 3">YIM 102701-2</strain>
    </source>
</reference>
<evidence type="ECO:0000256" key="1">
    <source>
        <dbReference type="SAM" id="SignalP"/>
    </source>
</evidence>
<feature type="chain" id="PRO_5017935308" evidence="1">
    <location>
        <begin position="24"/>
        <end position="136"/>
    </location>
</feature>
<feature type="signal peptide" evidence="1">
    <location>
        <begin position="1"/>
        <end position="23"/>
    </location>
</feature>
<dbReference type="EMBL" id="RQVQ01000009">
    <property type="protein sequence ID" value="RRJ91660.1"/>
    <property type="molecule type" value="Genomic_DNA"/>
</dbReference>
<sequence>MKKIFTLLAILLVLVLPIVSCSADDESAKLAQTDKESLEIPDDENSSNIQKNQLALYASGKNVSVGTPVLLTTFLNGTEVTDQVTYYVNNRQIDGTSITSTLSGTFKVQAKLEGYIDSPIVDVIYTAAGAKNTAQN</sequence>
<protein>
    <submittedName>
        <fullName evidence="2">Uncharacterized protein</fullName>
    </submittedName>
</protein>
<evidence type="ECO:0000313" key="3">
    <source>
        <dbReference type="Proteomes" id="UP000275719"/>
    </source>
</evidence>
<dbReference type="AlphaFoldDB" id="A0A3P3W9I1"/>
<keyword evidence="3" id="KW-1185">Reference proteome</keyword>
<proteinExistence type="predicted"/>
<comment type="caution">
    <text evidence="2">The sequence shown here is derived from an EMBL/GenBank/DDBJ whole genome shotgun (WGS) entry which is preliminary data.</text>
</comment>
<organism evidence="2 3">
    <name type="scientific">Paenimyroides tangerinum</name>
    <dbReference type="NCBI Taxonomy" id="2488728"/>
    <lineage>
        <taxon>Bacteria</taxon>
        <taxon>Pseudomonadati</taxon>
        <taxon>Bacteroidota</taxon>
        <taxon>Flavobacteriia</taxon>
        <taxon>Flavobacteriales</taxon>
        <taxon>Flavobacteriaceae</taxon>
        <taxon>Paenimyroides</taxon>
    </lineage>
</organism>